<sequence length="215" mass="22306">MALIHHAQLSPSKAELLGDWVPRQSWIGSADASSLEVVGAYRFDDPAGEVGIETHLVRTADGQVVQVPVTYRGAPMAGAEASLITTMQHSVLGERWVYDACADPVYASALATAILTGGTEAELEFAAPGERREVTTRVSGSGSPGSTVPVVGAVTCANEGTATVVTTAAIGIRVFRVIDPDRVADLGSHTLEGTWPGRGAPALLAIAYPTADRDV</sequence>
<gene>
    <name evidence="6" type="ORF">EP51_25630</name>
</gene>
<dbReference type="AlphaFoldDB" id="A0A076EWZ4"/>
<dbReference type="GO" id="GO:0016301">
    <property type="term" value="F:kinase activity"/>
    <property type="evidence" value="ECO:0007669"/>
    <property type="project" value="UniProtKB-KW"/>
</dbReference>
<protein>
    <recommendedName>
        <fullName evidence="5">Maltokinase N-terminal cap domain-containing protein</fullName>
    </recommendedName>
</protein>
<evidence type="ECO:0000259" key="5">
    <source>
        <dbReference type="Pfam" id="PF18085"/>
    </source>
</evidence>
<name>A0A076EWZ4_RHOOP</name>
<keyword evidence="1" id="KW-0808">Transferase</keyword>
<dbReference type="RefSeq" id="WP_128640733.1">
    <property type="nucleotide sequence ID" value="NZ_CP008947.1"/>
</dbReference>
<keyword evidence="3" id="KW-0418">Kinase</keyword>
<reference evidence="6 7" key="1">
    <citation type="submission" date="2014-07" db="EMBL/GenBank/DDBJ databases">
        <title>Genome Sequence of Rhodococcus opacus Strain R7, a Biodegrader of Mono- and Polycyclic Aromatic Hydrocarbons.</title>
        <authorList>
            <person name="Di Gennaro P."/>
            <person name="Zampolli J."/>
            <person name="Presti I."/>
            <person name="Cappelletti M."/>
            <person name="D'Ursi P."/>
            <person name="Orro A."/>
            <person name="Mezzelani A."/>
            <person name="Milanesi L."/>
        </authorList>
    </citation>
    <scope>NUCLEOTIDE SEQUENCE [LARGE SCALE GENOMIC DNA]</scope>
    <source>
        <strain evidence="6 7">R7</strain>
    </source>
</reference>
<dbReference type="EMBL" id="CP008947">
    <property type="protein sequence ID" value="AII07834.1"/>
    <property type="molecule type" value="Genomic_DNA"/>
</dbReference>
<evidence type="ECO:0000256" key="1">
    <source>
        <dbReference type="ARBA" id="ARBA00022679"/>
    </source>
</evidence>
<evidence type="ECO:0000256" key="2">
    <source>
        <dbReference type="ARBA" id="ARBA00022741"/>
    </source>
</evidence>
<proteinExistence type="predicted"/>
<evidence type="ECO:0000313" key="7">
    <source>
        <dbReference type="Proteomes" id="UP000028488"/>
    </source>
</evidence>
<dbReference type="InterPro" id="IPR040999">
    <property type="entry name" value="Mak_N_cap"/>
</dbReference>
<dbReference type="Pfam" id="PF18085">
    <property type="entry name" value="Mak_N_cap"/>
    <property type="match status" value="1"/>
</dbReference>
<keyword evidence="2" id="KW-0547">Nucleotide-binding</keyword>
<evidence type="ECO:0000256" key="3">
    <source>
        <dbReference type="ARBA" id="ARBA00022777"/>
    </source>
</evidence>
<dbReference type="Proteomes" id="UP000028488">
    <property type="component" value="Chromosome"/>
</dbReference>
<evidence type="ECO:0000313" key="6">
    <source>
        <dbReference type="EMBL" id="AII07834.1"/>
    </source>
</evidence>
<organism evidence="6 7">
    <name type="scientific">Rhodococcus opacus</name>
    <name type="common">Nocardia opaca</name>
    <dbReference type="NCBI Taxonomy" id="37919"/>
    <lineage>
        <taxon>Bacteria</taxon>
        <taxon>Bacillati</taxon>
        <taxon>Actinomycetota</taxon>
        <taxon>Actinomycetes</taxon>
        <taxon>Mycobacteriales</taxon>
        <taxon>Nocardiaceae</taxon>
        <taxon>Rhodococcus</taxon>
    </lineage>
</organism>
<dbReference type="NCBIfam" id="NF047744">
    <property type="entry name" value="CG0192_rel"/>
    <property type="match status" value="1"/>
</dbReference>
<keyword evidence="4" id="KW-0067">ATP-binding</keyword>
<dbReference type="eggNOG" id="COG3281">
    <property type="taxonomic scope" value="Bacteria"/>
</dbReference>
<dbReference type="GO" id="GO:0005524">
    <property type="term" value="F:ATP binding"/>
    <property type="evidence" value="ECO:0007669"/>
    <property type="project" value="UniProtKB-KW"/>
</dbReference>
<evidence type="ECO:0000256" key="4">
    <source>
        <dbReference type="ARBA" id="ARBA00022840"/>
    </source>
</evidence>
<feature type="domain" description="Maltokinase N-terminal cap" evidence="5">
    <location>
        <begin position="20"/>
        <end position="103"/>
    </location>
</feature>
<accession>A0A076EWZ4</accession>